<evidence type="ECO:0008006" key="5">
    <source>
        <dbReference type="Google" id="ProtNLM"/>
    </source>
</evidence>
<dbReference type="Proteomes" id="UP000190092">
    <property type="component" value="Unassembled WGS sequence"/>
</dbReference>
<gene>
    <name evidence="3" type="ORF">SAMN02745126_02699</name>
</gene>
<accession>A0A1T4PAC4</accession>
<dbReference type="EMBL" id="FUWJ01000002">
    <property type="protein sequence ID" value="SJZ88484.1"/>
    <property type="molecule type" value="Genomic_DNA"/>
</dbReference>
<keyword evidence="4" id="KW-1185">Reference proteome</keyword>
<evidence type="ECO:0000313" key="3">
    <source>
        <dbReference type="EMBL" id="SJZ88484.1"/>
    </source>
</evidence>
<evidence type="ECO:0000313" key="4">
    <source>
        <dbReference type="Proteomes" id="UP000190092"/>
    </source>
</evidence>
<dbReference type="OrthoDB" id="7374881at2"/>
<dbReference type="AlphaFoldDB" id="A0A1T4PAC4"/>
<evidence type="ECO:0000256" key="1">
    <source>
        <dbReference type="SAM" id="MobiDB-lite"/>
    </source>
</evidence>
<feature type="compositionally biased region" description="Low complexity" evidence="1">
    <location>
        <begin position="179"/>
        <end position="190"/>
    </location>
</feature>
<feature type="signal peptide" evidence="2">
    <location>
        <begin position="1"/>
        <end position="24"/>
    </location>
</feature>
<reference evidence="4" key="1">
    <citation type="submission" date="2017-02" db="EMBL/GenBank/DDBJ databases">
        <authorList>
            <person name="Varghese N."/>
            <person name="Submissions S."/>
        </authorList>
    </citation>
    <scope>NUCLEOTIDE SEQUENCE [LARGE SCALE GENOMIC DNA]</scope>
    <source>
        <strain evidence="4">ATCC 27094</strain>
    </source>
</reference>
<evidence type="ECO:0000256" key="2">
    <source>
        <dbReference type="SAM" id="SignalP"/>
    </source>
</evidence>
<dbReference type="RefSeq" id="WP_085934349.1">
    <property type="nucleotide sequence ID" value="NZ_FUWJ01000002.1"/>
</dbReference>
<dbReference type="PROSITE" id="PS51257">
    <property type="entry name" value="PROKAR_LIPOPROTEIN"/>
    <property type="match status" value="1"/>
</dbReference>
<feature type="chain" id="PRO_5013295555" description="Lipoprotein" evidence="2">
    <location>
        <begin position="25"/>
        <end position="332"/>
    </location>
</feature>
<feature type="region of interest" description="Disordered" evidence="1">
    <location>
        <begin position="168"/>
        <end position="190"/>
    </location>
</feature>
<sequence length="332" mass="33965">MRYVVIVLALLALAGCVPTPKPFAHDGADDQAYRPKDDKVEVSIAPPKNMPPQLGGRVAAALAIELQSYGIVATVAPAKAPALVTGVMSTRDAPTGGGIQVEVEWSLSSGKGTEGPLSSKTFVRGEDYVNATDRLVSRIAQQAAPQVSTLMGRPPDYEARSLGQVAAGLSIPPAPPSPTDADAVNPGATTASAATSAAAAKPTAPSAASPPQVKVMVAAVTGAPSDGNRQLFSGMRRALGSSKIVIMDKGGEDVFTVTGTVSLTPIDDRSAQLSVTWRLKDPSGKDVGKVEQSNPVPVAATRGTWAGFGDIVADAAVEGILELLDKALSKPR</sequence>
<keyword evidence="2" id="KW-0732">Signal</keyword>
<proteinExistence type="predicted"/>
<organism evidence="3 4">
    <name type="scientific">Enhydrobacter aerosaccus</name>
    <dbReference type="NCBI Taxonomy" id="225324"/>
    <lineage>
        <taxon>Bacteria</taxon>
        <taxon>Pseudomonadati</taxon>
        <taxon>Pseudomonadota</taxon>
        <taxon>Alphaproteobacteria</taxon>
        <taxon>Hyphomicrobiales</taxon>
        <taxon>Enhydrobacter</taxon>
    </lineage>
</organism>
<protein>
    <recommendedName>
        <fullName evidence="5">Lipoprotein</fullName>
    </recommendedName>
</protein>
<name>A0A1T4PAC4_9HYPH</name>
<dbReference type="STRING" id="225324.SAMN02745126_02699"/>